<keyword evidence="1" id="KW-0805">Transcription regulation</keyword>
<proteinExistence type="predicted"/>
<gene>
    <name evidence="6" type="ORF">QO034_01985</name>
</gene>
<feature type="domain" description="HTH crp-type" evidence="5">
    <location>
        <begin position="145"/>
        <end position="213"/>
    </location>
</feature>
<dbReference type="PROSITE" id="PS50042">
    <property type="entry name" value="CNMP_BINDING_3"/>
    <property type="match status" value="1"/>
</dbReference>
<dbReference type="InterPro" id="IPR014710">
    <property type="entry name" value="RmlC-like_jellyroll"/>
</dbReference>
<dbReference type="InterPro" id="IPR050397">
    <property type="entry name" value="Env_Response_Regulators"/>
</dbReference>
<organism evidence="6 7">
    <name type="scientific">Sedimentitalea xiamensis</name>
    <dbReference type="NCBI Taxonomy" id="3050037"/>
    <lineage>
        <taxon>Bacteria</taxon>
        <taxon>Pseudomonadati</taxon>
        <taxon>Pseudomonadota</taxon>
        <taxon>Alphaproteobacteria</taxon>
        <taxon>Rhodobacterales</taxon>
        <taxon>Paracoccaceae</taxon>
        <taxon>Sedimentitalea</taxon>
    </lineage>
</organism>
<dbReference type="PRINTS" id="PR00034">
    <property type="entry name" value="HTHCRP"/>
</dbReference>
<evidence type="ECO:0000256" key="2">
    <source>
        <dbReference type="ARBA" id="ARBA00023125"/>
    </source>
</evidence>
<sequence>MPALSLPEIGFLSDISVDLRKMLSEQATELKLEPGEVLFEQGDIGDTLYAIISGAVEFSVLALDGRKLTLDMMRPGALFGEISLFDPGERTATATAVEPTRLCRVRHSDVLAQIRHQPDLAVDMIHLAGQRMRWMGRQLNEQVFLPLPTRLARKVLHLAPEDSTAPCKLTLSQAELAEFVGATREAVSKILSSWKRDGVIDGTRGGLVIVDWDALSMLAEPDQI</sequence>
<dbReference type="InterPro" id="IPR018488">
    <property type="entry name" value="cNMP-bd_CS"/>
</dbReference>
<dbReference type="SUPFAM" id="SSF51206">
    <property type="entry name" value="cAMP-binding domain-like"/>
    <property type="match status" value="1"/>
</dbReference>
<keyword evidence="2" id="KW-0238">DNA-binding</keyword>
<keyword evidence="7" id="KW-1185">Reference proteome</keyword>
<dbReference type="EMBL" id="JASNJE010000002">
    <property type="protein sequence ID" value="MDK3071868.1"/>
    <property type="molecule type" value="Genomic_DNA"/>
</dbReference>
<dbReference type="PANTHER" id="PTHR24567:SF68">
    <property type="entry name" value="DNA-BINDING TRANSCRIPTIONAL DUAL REGULATOR CRP"/>
    <property type="match status" value="1"/>
</dbReference>
<dbReference type="PROSITE" id="PS51063">
    <property type="entry name" value="HTH_CRP_2"/>
    <property type="match status" value="1"/>
</dbReference>
<dbReference type="PROSITE" id="PS00889">
    <property type="entry name" value="CNMP_BINDING_2"/>
    <property type="match status" value="1"/>
</dbReference>
<dbReference type="SMART" id="SM00419">
    <property type="entry name" value="HTH_CRP"/>
    <property type="match status" value="1"/>
</dbReference>
<dbReference type="Pfam" id="PF13545">
    <property type="entry name" value="HTH_Crp_2"/>
    <property type="match status" value="1"/>
</dbReference>
<dbReference type="SMART" id="SM00100">
    <property type="entry name" value="cNMP"/>
    <property type="match status" value="1"/>
</dbReference>
<dbReference type="RefSeq" id="WP_284483825.1">
    <property type="nucleotide sequence ID" value="NZ_JASNJE010000002.1"/>
</dbReference>
<dbReference type="InterPro" id="IPR018490">
    <property type="entry name" value="cNMP-bd_dom_sf"/>
</dbReference>
<dbReference type="CDD" id="cd00038">
    <property type="entry name" value="CAP_ED"/>
    <property type="match status" value="1"/>
</dbReference>
<dbReference type="Pfam" id="PF00027">
    <property type="entry name" value="cNMP_binding"/>
    <property type="match status" value="1"/>
</dbReference>
<dbReference type="Gene3D" id="2.60.120.10">
    <property type="entry name" value="Jelly Rolls"/>
    <property type="match status" value="1"/>
</dbReference>
<name>A0ABT7FA07_9RHOB</name>
<keyword evidence="3" id="KW-0804">Transcription</keyword>
<accession>A0ABT7FA07</accession>
<feature type="domain" description="Cyclic nucleotide-binding" evidence="4">
    <location>
        <begin position="11"/>
        <end position="102"/>
    </location>
</feature>
<protein>
    <submittedName>
        <fullName evidence="6">Crp/Fnr family transcriptional regulator</fullName>
    </submittedName>
</protein>
<dbReference type="InterPro" id="IPR012318">
    <property type="entry name" value="HTH_CRP"/>
</dbReference>
<evidence type="ECO:0000256" key="3">
    <source>
        <dbReference type="ARBA" id="ARBA00023163"/>
    </source>
</evidence>
<dbReference type="SUPFAM" id="SSF46785">
    <property type="entry name" value="Winged helix' DNA-binding domain"/>
    <property type="match status" value="1"/>
</dbReference>
<dbReference type="InterPro" id="IPR036390">
    <property type="entry name" value="WH_DNA-bd_sf"/>
</dbReference>
<comment type="caution">
    <text evidence="6">The sequence shown here is derived from an EMBL/GenBank/DDBJ whole genome shotgun (WGS) entry which is preliminary data.</text>
</comment>
<evidence type="ECO:0000313" key="7">
    <source>
        <dbReference type="Proteomes" id="UP001227126"/>
    </source>
</evidence>
<evidence type="ECO:0000256" key="1">
    <source>
        <dbReference type="ARBA" id="ARBA00023015"/>
    </source>
</evidence>
<reference evidence="6 7" key="1">
    <citation type="submission" date="2023-05" db="EMBL/GenBank/DDBJ databases">
        <title>Sedimentitalea sp. nov. JM2-8.</title>
        <authorList>
            <person name="Huang J."/>
        </authorList>
    </citation>
    <scope>NUCLEOTIDE SEQUENCE [LARGE SCALE GENOMIC DNA]</scope>
    <source>
        <strain evidence="6 7">JM2-8</strain>
    </source>
</reference>
<evidence type="ECO:0000313" key="6">
    <source>
        <dbReference type="EMBL" id="MDK3071868.1"/>
    </source>
</evidence>
<dbReference type="Gene3D" id="1.10.10.10">
    <property type="entry name" value="Winged helix-like DNA-binding domain superfamily/Winged helix DNA-binding domain"/>
    <property type="match status" value="1"/>
</dbReference>
<evidence type="ECO:0000259" key="4">
    <source>
        <dbReference type="PROSITE" id="PS50042"/>
    </source>
</evidence>
<dbReference type="InterPro" id="IPR036388">
    <property type="entry name" value="WH-like_DNA-bd_sf"/>
</dbReference>
<evidence type="ECO:0000259" key="5">
    <source>
        <dbReference type="PROSITE" id="PS51063"/>
    </source>
</evidence>
<dbReference type="Proteomes" id="UP001227126">
    <property type="component" value="Unassembled WGS sequence"/>
</dbReference>
<dbReference type="InterPro" id="IPR000595">
    <property type="entry name" value="cNMP-bd_dom"/>
</dbReference>
<dbReference type="PANTHER" id="PTHR24567">
    <property type="entry name" value="CRP FAMILY TRANSCRIPTIONAL REGULATORY PROTEIN"/>
    <property type="match status" value="1"/>
</dbReference>